<accession>A0A4Y2TQH4</accession>
<gene>
    <name evidence="1" type="ORF">AVEN_233560_1</name>
</gene>
<sequence>MADSPQPPQLSSQSKDSVPFTASSTHACLQLHHWSSHHPLLLIGHGLEFTSTSLATEHLQLTALMERYVLHILSLQEVAPCGGRYSRQPNYEAFAFQCRFSGVVVALRS</sequence>
<protein>
    <submittedName>
        <fullName evidence="1">Uncharacterized protein</fullName>
    </submittedName>
</protein>
<proteinExistence type="predicted"/>
<evidence type="ECO:0000313" key="2">
    <source>
        <dbReference type="Proteomes" id="UP000499080"/>
    </source>
</evidence>
<keyword evidence="2" id="KW-1185">Reference proteome</keyword>
<comment type="caution">
    <text evidence="1">The sequence shown here is derived from an EMBL/GenBank/DDBJ whole genome shotgun (WGS) entry which is preliminary data.</text>
</comment>
<organism evidence="1 2">
    <name type="scientific">Araneus ventricosus</name>
    <name type="common">Orbweaver spider</name>
    <name type="synonym">Epeira ventricosa</name>
    <dbReference type="NCBI Taxonomy" id="182803"/>
    <lineage>
        <taxon>Eukaryota</taxon>
        <taxon>Metazoa</taxon>
        <taxon>Ecdysozoa</taxon>
        <taxon>Arthropoda</taxon>
        <taxon>Chelicerata</taxon>
        <taxon>Arachnida</taxon>
        <taxon>Araneae</taxon>
        <taxon>Araneomorphae</taxon>
        <taxon>Entelegynae</taxon>
        <taxon>Araneoidea</taxon>
        <taxon>Araneidae</taxon>
        <taxon>Araneus</taxon>
    </lineage>
</organism>
<reference evidence="1 2" key="1">
    <citation type="journal article" date="2019" name="Sci. Rep.">
        <title>Orb-weaving spider Araneus ventricosus genome elucidates the spidroin gene catalogue.</title>
        <authorList>
            <person name="Kono N."/>
            <person name="Nakamura H."/>
            <person name="Ohtoshi R."/>
            <person name="Moran D.A.P."/>
            <person name="Shinohara A."/>
            <person name="Yoshida Y."/>
            <person name="Fujiwara M."/>
            <person name="Mori M."/>
            <person name="Tomita M."/>
            <person name="Arakawa K."/>
        </authorList>
    </citation>
    <scope>NUCLEOTIDE SEQUENCE [LARGE SCALE GENOMIC DNA]</scope>
</reference>
<evidence type="ECO:0000313" key="1">
    <source>
        <dbReference type="EMBL" id="GBO02502.1"/>
    </source>
</evidence>
<dbReference type="EMBL" id="BGPR01030157">
    <property type="protein sequence ID" value="GBO02502.1"/>
    <property type="molecule type" value="Genomic_DNA"/>
</dbReference>
<name>A0A4Y2TQH4_ARAVE</name>
<dbReference type="Proteomes" id="UP000499080">
    <property type="component" value="Unassembled WGS sequence"/>
</dbReference>
<dbReference type="AlphaFoldDB" id="A0A4Y2TQH4"/>